<dbReference type="GO" id="GO:0016846">
    <property type="term" value="F:carbon-sulfur lyase activity"/>
    <property type="evidence" value="ECO:0007669"/>
    <property type="project" value="TreeGrafter"/>
</dbReference>
<dbReference type="PANTHER" id="PTHR11808">
    <property type="entry name" value="TRANS-SULFURATION ENZYME FAMILY MEMBER"/>
    <property type="match status" value="1"/>
</dbReference>
<dbReference type="AlphaFoldDB" id="D3AS05"/>
<organism evidence="4 5">
    <name type="scientific">Hungatella hathewayi DSM 13479</name>
    <dbReference type="NCBI Taxonomy" id="566550"/>
    <lineage>
        <taxon>Bacteria</taxon>
        <taxon>Bacillati</taxon>
        <taxon>Bacillota</taxon>
        <taxon>Clostridia</taxon>
        <taxon>Lachnospirales</taxon>
        <taxon>Lachnospiraceae</taxon>
        <taxon>Hungatella</taxon>
    </lineage>
</organism>
<dbReference type="Gene3D" id="3.40.640.10">
    <property type="entry name" value="Type I PLP-dependent aspartate aminotransferase-like (Major domain)"/>
    <property type="match status" value="1"/>
</dbReference>
<evidence type="ECO:0000256" key="3">
    <source>
        <dbReference type="RuleBase" id="RU362118"/>
    </source>
</evidence>
<comment type="cofactor">
    <cofactor evidence="1 3">
        <name>pyridoxal 5'-phosphate</name>
        <dbReference type="ChEBI" id="CHEBI:597326"/>
    </cofactor>
</comment>
<name>D3AS05_9FIRM</name>
<keyword evidence="4" id="KW-0456">Lyase</keyword>
<dbReference type="GO" id="GO:0019346">
    <property type="term" value="P:transsulfuration"/>
    <property type="evidence" value="ECO:0007669"/>
    <property type="project" value="InterPro"/>
</dbReference>
<dbReference type="Proteomes" id="UP000004968">
    <property type="component" value="Unassembled WGS sequence"/>
</dbReference>
<dbReference type="InterPro" id="IPR015421">
    <property type="entry name" value="PyrdxlP-dep_Trfase_major"/>
</dbReference>
<reference evidence="4 5" key="1">
    <citation type="submission" date="2010-01" db="EMBL/GenBank/DDBJ databases">
        <authorList>
            <person name="Weinstock G."/>
            <person name="Sodergren E."/>
            <person name="Clifton S."/>
            <person name="Fulton L."/>
            <person name="Fulton B."/>
            <person name="Courtney L."/>
            <person name="Fronick C."/>
            <person name="Harrison M."/>
            <person name="Strong C."/>
            <person name="Farmer C."/>
            <person name="Delahaunty K."/>
            <person name="Markovic C."/>
            <person name="Hall O."/>
            <person name="Minx P."/>
            <person name="Tomlinson C."/>
            <person name="Mitreva M."/>
            <person name="Nelson J."/>
            <person name="Hou S."/>
            <person name="Wollam A."/>
            <person name="Pepin K.H."/>
            <person name="Johnson M."/>
            <person name="Bhonagiri V."/>
            <person name="Nash W.E."/>
            <person name="Warren W."/>
            <person name="Chinwalla A."/>
            <person name="Mardis E.R."/>
            <person name="Wilson R.K."/>
        </authorList>
    </citation>
    <scope>NUCLEOTIDE SEQUENCE [LARGE SCALE GENOMIC DNA]</scope>
    <source>
        <strain evidence="4 5">DSM 13479</strain>
    </source>
</reference>
<accession>D3AS05</accession>
<gene>
    <name evidence="4" type="ORF">CLOSTHATH_06411</name>
</gene>
<evidence type="ECO:0000256" key="2">
    <source>
        <dbReference type="ARBA" id="ARBA00022898"/>
    </source>
</evidence>
<evidence type="ECO:0000313" key="4">
    <source>
        <dbReference type="EMBL" id="EFC95396.1"/>
    </source>
</evidence>
<comment type="similarity">
    <text evidence="3">Belongs to the trans-sulfuration enzymes family.</text>
</comment>
<keyword evidence="2 3" id="KW-0663">Pyridoxal phosphate</keyword>
<dbReference type="HOGENOM" id="CLU_2699694_0_0_9"/>
<proteinExistence type="inferred from homology"/>
<evidence type="ECO:0000313" key="5">
    <source>
        <dbReference type="Proteomes" id="UP000004968"/>
    </source>
</evidence>
<dbReference type="GO" id="GO:0005737">
    <property type="term" value="C:cytoplasm"/>
    <property type="evidence" value="ECO:0007669"/>
    <property type="project" value="TreeGrafter"/>
</dbReference>
<comment type="caution">
    <text evidence="4">The sequence shown here is derived from an EMBL/GenBank/DDBJ whole genome shotgun (WGS) entry which is preliminary data.</text>
</comment>
<evidence type="ECO:0000256" key="1">
    <source>
        <dbReference type="ARBA" id="ARBA00001933"/>
    </source>
</evidence>
<dbReference type="GO" id="GO:0030170">
    <property type="term" value="F:pyridoxal phosphate binding"/>
    <property type="evidence" value="ECO:0007669"/>
    <property type="project" value="InterPro"/>
</dbReference>
<dbReference type="SUPFAM" id="SSF53383">
    <property type="entry name" value="PLP-dependent transferases"/>
    <property type="match status" value="1"/>
</dbReference>
<sequence length="73" mass="8151">MTVYRMFHELFKKNNVDTVMADMTDLEAVKKAIIPGTRLVHIETPDNPTVGITDIEAIAKIACSQLITPLLPR</sequence>
<dbReference type="InterPro" id="IPR000277">
    <property type="entry name" value="Cys/Met-Metab_PyrdxlP-dep_enz"/>
</dbReference>
<protein>
    <submittedName>
        <fullName evidence="4">Cystathionine beta-lyase MetC domain protein</fullName>
    </submittedName>
</protein>
<dbReference type="EMBL" id="ACIO01000759">
    <property type="protein sequence ID" value="EFC95396.1"/>
    <property type="molecule type" value="Genomic_DNA"/>
</dbReference>
<dbReference type="Pfam" id="PF01053">
    <property type="entry name" value="Cys_Met_Meta_PP"/>
    <property type="match status" value="1"/>
</dbReference>
<dbReference type="InterPro" id="IPR015424">
    <property type="entry name" value="PyrdxlP-dep_Trfase"/>
</dbReference>